<dbReference type="PROSITE" id="PS51007">
    <property type="entry name" value="CYTC"/>
    <property type="match status" value="1"/>
</dbReference>
<evidence type="ECO:0000313" key="12">
    <source>
        <dbReference type="EMBL" id="CAB3976276.1"/>
    </source>
</evidence>
<dbReference type="GO" id="GO:0009055">
    <property type="term" value="F:electron transfer activity"/>
    <property type="evidence" value="ECO:0007669"/>
    <property type="project" value="InterPro"/>
</dbReference>
<dbReference type="Gene3D" id="1.10.760.10">
    <property type="entry name" value="Cytochrome c-like domain"/>
    <property type="match status" value="2"/>
</dbReference>
<feature type="binding site" description="covalent" evidence="8">
    <location>
        <position position="41"/>
    </location>
    <ligand>
        <name>heme c</name>
        <dbReference type="ChEBI" id="CHEBI:61717"/>
        <label>1</label>
    </ligand>
</feature>
<keyword evidence="2" id="KW-0813">Transport</keyword>
<keyword evidence="6" id="KW-0249">Electron transport</keyword>
<sequence>MSLVNFCKNFLFFSLFFILFLNTSFAVDSATSSKLSRCITCHTMSGNSIVPIWPKIAEQHFDYVIKQLMEFKKGKDGNRFDPNMFAMLQGISENELVELAEHFSKQPLEKSKGIPNSVRFELGKKIYFYGDSSNKVTGCVGCHGIDGNGNKLAKFPILKWQHKDYLVTQMKKFRSGERSNDFNGIMRDISSCMTDDQMVAVAEYISYIE</sequence>
<feature type="binding site" description="axial binding residue" evidence="9">
    <location>
        <position position="186"/>
    </location>
    <ligand>
        <name>heme c</name>
        <dbReference type="ChEBI" id="CHEBI:61717"/>
        <label>2</label>
    </ligand>
    <ligandPart>
        <name>Fe</name>
        <dbReference type="ChEBI" id="CHEBI:18248"/>
    </ligandPart>
</feature>
<organism evidence="12 13">
    <name type="scientific">Candidatus Azoamicus ciliaticola</name>
    <dbReference type="NCBI Taxonomy" id="2652803"/>
    <lineage>
        <taxon>Bacteria</taxon>
        <taxon>Pseudomonadati</taxon>
        <taxon>Pseudomonadota</taxon>
        <taxon>Gammaproteobacteria</taxon>
        <taxon>Candidatus Azoamicaceae</taxon>
        <taxon>Candidatus Azoamicus</taxon>
    </lineage>
</organism>
<dbReference type="InterPro" id="IPR009056">
    <property type="entry name" value="Cyt_c-like_dom"/>
</dbReference>
<dbReference type="PANTHER" id="PTHR33751:SF9">
    <property type="entry name" value="CYTOCHROME C4"/>
    <property type="match status" value="1"/>
</dbReference>
<feature type="binding site" description="axial binding residue" evidence="9">
    <location>
        <position position="42"/>
    </location>
    <ligand>
        <name>heme c</name>
        <dbReference type="ChEBI" id="CHEBI:61717"/>
        <label>1</label>
    </ligand>
    <ligandPart>
        <name>Fe</name>
        <dbReference type="ChEBI" id="CHEBI:18248"/>
    </ligandPart>
</feature>
<dbReference type="PANTHER" id="PTHR33751">
    <property type="entry name" value="CBB3-TYPE CYTOCHROME C OXIDASE SUBUNIT FIXP"/>
    <property type="match status" value="1"/>
</dbReference>
<keyword evidence="5" id="KW-0574">Periplasm</keyword>
<evidence type="ECO:0000256" key="8">
    <source>
        <dbReference type="PIRSR" id="PIRSR000005-1"/>
    </source>
</evidence>
<name>A0A6J5JWK7_9GAMM</name>
<reference evidence="12 13" key="1">
    <citation type="submission" date="2020-04" db="EMBL/GenBank/DDBJ databases">
        <authorList>
            <person name="Graf S J."/>
        </authorList>
    </citation>
    <scope>NUCLEOTIDE SEQUENCE [LARGE SCALE GENOMIC DNA]</scope>
    <source>
        <strain evidence="12">1</strain>
    </source>
</reference>
<comment type="subcellular location">
    <subcellularLocation>
        <location evidence="1">Periplasm</location>
    </subcellularLocation>
</comment>
<evidence type="ECO:0000256" key="7">
    <source>
        <dbReference type="ARBA" id="ARBA00023004"/>
    </source>
</evidence>
<dbReference type="GO" id="GO:0042597">
    <property type="term" value="C:periplasmic space"/>
    <property type="evidence" value="ECO:0007669"/>
    <property type="project" value="UniProtKB-SubCell"/>
</dbReference>
<gene>
    <name evidence="12" type="ORF">ESZ_00056</name>
</gene>
<feature type="binding site" description="axial binding residue" evidence="9">
    <location>
        <position position="143"/>
    </location>
    <ligand>
        <name>heme c</name>
        <dbReference type="ChEBI" id="CHEBI:61717"/>
        <label>2</label>
    </ligand>
    <ligandPart>
        <name>Fe</name>
        <dbReference type="ChEBI" id="CHEBI:18248"/>
    </ligandPart>
</feature>
<dbReference type="PIRSF" id="PIRSF000005">
    <property type="entry name" value="Cytochrome_c4"/>
    <property type="match status" value="1"/>
</dbReference>
<dbReference type="InterPro" id="IPR050597">
    <property type="entry name" value="Cytochrome_c_Oxidase_Subunit"/>
</dbReference>
<evidence type="ECO:0000256" key="9">
    <source>
        <dbReference type="PIRSR" id="PIRSR000005-2"/>
    </source>
</evidence>
<evidence type="ECO:0000313" key="13">
    <source>
        <dbReference type="Proteomes" id="UP000509549"/>
    </source>
</evidence>
<feature type="binding site" description="covalent" evidence="8">
    <location>
        <position position="142"/>
    </location>
    <ligand>
        <name>heme c</name>
        <dbReference type="ChEBI" id="CHEBI:61717"/>
        <label>2</label>
    </ligand>
</feature>
<dbReference type="SUPFAM" id="SSF46626">
    <property type="entry name" value="Cytochrome c"/>
    <property type="match status" value="2"/>
</dbReference>
<evidence type="ECO:0000256" key="4">
    <source>
        <dbReference type="ARBA" id="ARBA00022723"/>
    </source>
</evidence>
<dbReference type="Pfam" id="PF00034">
    <property type="entry name" value="Cytochrom_C"/>
    <property type="match status" value="1"/>
</dbReference>
<accession>A0A6J5JWK7</accession>
<dbReference type="EMBL" id="LR794158">
    <property type="protein sequence ID" value="CAB3976276.1"/>
    <property type="molecule type" value="Genomic_DNA"/>
</dbReference>
<dbReference type="InterPro" id="IPR036909">
    <property type="entry name" value="Cyt_c-like_dom_sf"/>
</dbReference>
<comment type="PTM">
    <text evidence="8">Binds 2 heme c groups covalently per subunit.</text>
</comment>
<feature type="binding site" description="covalent" evidence="8">
    <location>
        <position position="139"/>
    </location>
    <ligand>
        <name>heme c</name>
        <dbReference type="ChEBI" id="CHEBI:61717"/>
        <label>2</label>
    </ligand>
</feature>
<dbReference type="AlphaFoldDB" id="A0A6J5JWK7"/>
<dbReference type="GO" id="GO:0005506">
    <property type="term" value="F:iron ion binding"/>
    <property type="evidence" value="ECO:0007669"/>
    <property type="project" value="InterPro"/>
</dbReference>
<proteinExistence type="predicted"/>
<protein>
    <submittedName>
        <fullName evidence="12">Cytochrome c4</fullName>
    </submittedName>
</protein>
<evidence type="ECO:0000256" key="1">
    <source>
        <dbReference type="ARBA" id="ARBA00004418"/>
    </source>
</evidence>
<keyword evidence="13" id="KW-1185">Reference proteome</keyword>
<keyword evidence="10" id="KW-0732">Signal</keyword>
<dbReference type="KEGG" id="acil:ESZ_00056"/>
<keyword evidence="7 9" id="KW-0408">Iron</keyword>
<keyword evidence="4 9" id="KW-0479">Metal-binding</keyword>
<dbReference type="InterPro" id="IPR024167">
    <property type="entry name" value="Cytochrome_c4-like"/>
</dbReference>
<dbReference type="RefSeq" id="WP_176604811.1">
    <property type="nucleotide sequence ID" value="NZ_LR794158.1"/>
</dbReference>
<feature type="chain" id="PRO_5026730253" evidence="10">
    <location>
        <begin position="27"/>
        <end position="209"/>
    </location>
</feature>
<keyword evidence="3 8" id="KW-0349">Heme</keyword>
<dbReference type="GO" id="GO:0020037">
    <property type="term" value="F:heme binding"/>
    <property type="evidence" value="ECO:0007669"/>
    <property type="project" value="InterPro"/>
</dbReference>
<evidence type="ECO:0000259" key="11">
    <source>
        <dbReference type="PROSITE" id="PS51007"/>
    </source>
</evidence>
<evidence type="ECO:0000256" key="10">
    <source>
        <dbReference type="SAM" id="SignalP"/>
    </source>
</evidence>
<feature type="binding site" description="axial binding residue" evidence="9">
    <location>
        <position position="84"/>
    </location>
    <ligand>
        <name>heme c</name>
        <dbReference type="ChEBI" id="CHEBI:61717"/>
        <label>1</label>
    </ligand>
    <ligandPart>
        <name>Fe</name>
        <dbReference type="ChEBI" id="CHEBI:18248"/>
    </ligandPart>
</feature>
<dbReference type="Proteomes" id="UP000509549">
    <property type="component" value="Chromosome"/>
</dbReference>
<feature type="binding site" description="covalent" evidence="8">
    <location>
        <position position="38"/>
    </location>
    <ligand>
        <name>heme c</name>
        <dbReference type="ChEBI" id="CHEBI:61717"/>
        <label>1</label>
    </ligand>
</feature>
<evidence type="ECO:0000256" key="2">
    <source>
        <dbReference type="ARBA" id="ARBA00022448"/>
    </source>
</evidence>
<feature type="signal peptide" evidence="10">
    <location>
        <begin position="1"/>
        <end position="26"/>
    </location>
</feature>
<evidence type="ECO:0000256" key="6">
    <source>
        <dbReference type="ARBA" id="ARBA00022982"/>
    </source>
</evidence>
<evidence type="ECO:0000256" key="3">
    <source>
        <dbReference type="ARBA" id="ARBA00022617"/>
    </source>
</evidence>
<evidence type="ECO:0000256" key="5">
    <source>
        <dbReference type="ARBA" id="ARBA00022764"/>
    </source>
</evidence>
<feature type="domain" description="Cytochrome c" evidence="11">
    <location>
        <begin position="118"/>
        <end position="209"/>
    </location>
</feature>